<dbReference type="EMBL" id="UFXL01000001">
    <property type="protein sequence ID" value="SUY78631.1"/>
    <property type="molecule type" value="Genomic_DNA"/>
</dbReference>
<sequence length="187" mass="20830">MVDAGSTYPRTSLNAEQGLTAIGPLGLSLIGPKRSVISAACLMFFSCRPSWAWQTCALLQFSCLGSFMTNNGRINLFLDDERFPPNQGGPWHVVRSTEEAADYVSNNGVPDLISFDHDLGGEDTAIRFVNWLINRDLESPGFIGPNFRFVIHSQNPVGAKNLEHLLSRYLQFRLEESKLRPQQTGKK</sequence>
<dbReference type="GeneID" id="63998344"/>
<evidence type="ECO:0000313" key="2">
    <source>
        <dbReference type="EMBL" id="SUY78631.1"/>
    </source>
</evidence>
<proteinExistence type="predicted"/>
<dbReference type="InterPro" id="IPR046909">
    <property type="entry name" value="cREC_REC"/>
</dbReference>
<evidence type="ECO:0000259" key="1">
    <source>
        <dbReference type="Pfam" id="PF20274"/>
    </source>
</evidence>
<organism evidence="2 3">
    <name type="scientific">Comamonas testosteroni</name>
    <name type="common">Pseudomonas testosteroni</name>
    <dbReference type="NCBI Taxonomy" id="285"/>
    <lineage>
        <taxon>Bacteria</taxon>
        <taxon>Pseudomonadati</taxon>
        <taxon>Pseudomonadota</taxon>
        <taxon>Betaproteobacteria</taxon>
        <taxon>Burkholderiales</taxon>
        <taxon>Comamonadaceae</taxon>
        <taxon>Comamonas</taxon>
    </lineage>
</organism>
<protein>
    <recommendedName>
        <fullName evidence="1">Cyclic-phosphate processing Receiver domain-containing protein</fullName>
    </recommendedName>
</protein>
<dbReference type="Pfam" id="PF20274">
    <property type="entry name" value="cREC_REC"/>
    <property type="match status" value="1"/>
</dbReference>
<accession>A0A8B4S6J8</accession>
<evidence type="ECO:0000313" key="3">
    <source>
        <dbReference type="Proteomes" id="UP000255070"/>
    </source>
</evidence>
<gene>
    <name evidence="2" type="ORF">NCTC10698_03548</name>
</gene>
<comment type="caution">
    <text evidence="2">The sequence shown here is derived from an EMBL/GenBank/DDBJ whole genome shotgun (WGS) entry which is preliminary data.</text>
</comment>
<dbReference type="RefSeq" id="WP_174437025.1">
    <property type="nucleotide sequence ID" value="NZ_BBJZ01000035.1"/>
</dbReference>
<dbReference type="Proteomes" id="UP000255070">
    <property type="component" value="Unassembled WGS sequence"/>
</dbReference>
<feature type="domain" description="Cyclic-phosphate processing Receiver" evidence="1">
    <location>
        <begin position="74"/>
        <end position="167"/>
    </location>
</feature>
<name>A0A8B4S6J8_COMTE</name>
<reference evidence="2 3" key="1">
    <citation type="submission" date="2018-06" db="EMBL/GenBank/DDBJ databases">
        <authorList>
            <consortium name="Pathogen Informatics"/>
            <person name="Doyle S."/>
        </authorList>
    </citation>
    <scope>NUCLEOTIDE SEQUENCE [LARGE SCALE GENOMIC DNA]</scope>
    <source>
        <strain evidence="2 3">NCTC10698</strain>
    </source>
</reference>
<keyword evidence="3" id="KW-1185">Reference proteome</keyword>
<dbReference type="AlphaFoldDB" id="A0A8B4S6J8"/>